<proteinExistence type="predicted"/>
<keyword evidence="2" id="KW-1185">Reference proteome</keyword>
<organism evidence="1 2">
    <name type="scientific">Amoebophilus asiaticus (strain 5a2)</name>
    <dbReference type="NCBI Taxonomy" id="452471"/>
    <lineage>
        <taxon>Bacteria</taxon>
        <taxon>Pseudomonadati</taxon>
        <taxon>Bacteroidota</taxon>
        <taxon>Cytophagia</taxon>
        <taxon>Cytophagales</taxon>
        <taxon>Amoebophilaceae</taxon>
        <taxon>Candidatus Amoebophilus</taxon>
    </lineage>
</organism>
<dbReference type="STRING" id="452471.Aasi_0550"/>
<evidence type="ECO:0000313" key="1">
    <source>
        <dbReference type="EMBL" id="ACE05951.1"/>
    </source>
</evidence>
<accession>B3ERU9</accession>
<reference evidence="1 2" key="1">
    <citation type="journal article" date="2010" name="J. Bacteriol.">
        <title>The genome of the amoeba symbiont 'Candidatus Amoebophilus asiaticus' reveals common mechanisms for host cell interaction among amoeba-associated bacteria.</title>
        <authorList>
            <person name="Schmitz-Esser S."/>
            <person name="Tischler P."/>
            <person name="Arnold R."/>
            <person name="Montanaro J."/>
            <person name="Wagner M."/>
            <person name="Rattei T."/>
            <person name="Horn M."/>
        </authorList>
    </citation>
    <scope>NUCLEOTIDE SEQUENCE [LARGE SCALE GENOMIC DNA]</scope>
    <source>
        <strain evidence="1 2">5a2</strain>
    </source>
</reference>
<protein>
    <submittedName>
        <fullName evidence="1">Uncharacterized protein</fullName>
    </submittedName>
</protein>
<dbReference type="KEGG" id="aas:Aasi_0550"/>
<name>B3ERU9_AMOA5</name>
<dbReference type="EMBL" id="CP001102">
    <property type="protein sequence ID" value="ACE05951.1"/>
    <property type="molecule type" value="Genomic_DNA"/>
</dbReference>
<sequence>MKEINYSFKGACPDQFKEFLQQKGWKIEKLKKDKPGFKAINPTNTSDIIKIIEVDPSKLKDGTDIISVKKVHILKEAIKNGSEFL</sequence>
<dbReference type="HOGENOM" id="CLU_2505483_0_0_10"/>
<dbReference type="Proteomes" id="UP000001227">
    <property type="component" value="Chromosome"/>
</dbReference>
<dbReference type="AlphaFoldDB" id="B3ERU9"/>
<dbReference type="RefSeq" id="WP_012472719.1">
    <property type="nucleotide sequence ID" value="NC_010830.1"/>
</dbReference>
<evidence type="ECO:0000313" key="2">
    <source>
        <dbReference type="Proteomes" id="UP000001227"/>
    </source>
</evidence>
<gene>
    <name evidence="1" type="ordered locus">Aasi_0550</name>
</gene>